<name>A0AAV7TQ47_PLEWA</name>
<proteinExistence type="predicted"/>
<organism evidence="3 4">
    <name type="scientific">Pleurodeles waltl</name>
    <name type="common">Iberian ribbed newt</name>
    <dbReference type="NCBI Taxonomy" id="8319"/>
    <lineage>
        <taxon>Eukaryota</taxon>
        <taxon>Metazoa</taxon>
        <taxon>Chordata</taxon>
        <taxon>Craniata</taxon>
        <taxon>Vertebrata</taxon>
        <taxon>Euteleostomi</taxon>
        <taxon>Amphibia</taxon>
        <taxon>Batrachia</taxon>
        <taxon>Caudata</taxon>
        <taxon>Salamandroidea</taxon>
        <taxon>Salamandridae</taxon>
        <taxon>Pleurodelinae</taxon>
        <taxon>Pleurodeles</taxon>
    </lineage>
</organism>
<keyword evidence="2" id="KW-0812">Transmembrane</keyword>
<evidence type="ECO:0000256" key="1">
    <source>
        <dbReference type="SAM" id="MobiDB-lite"/>
    </source>
</evidence>
<evidence type="ECO:0000256" key="2">
    <source>
        <dbReference type="SAM" id="Phobius"/>
    </source>
</evidence>
<feature type="region of interest" description="Disordered" evidence="1">
    <location>
        <begin position="1"/>
        <end position="82"/>
    </location>
</feature>
<dbReference type="EMBL" id="JANPWB010000006">
    <property type="protein sequence ID" value="KAJ1178782.1"/>
    <property type="molecule type" value="Genomic_DNA"/>
</dbReference>
<reference evidence="3" key="1">
    <citation type="journal article" date="2022" name="bioRxiv">
        <title>Sequencing and chromosome-scale assembly of the giantPleurodeles waltlgenome.</title>
        <authorList>
            <person name="Brown T."/>
            <person name="Elewa A."/>
            <person name="Iarovenko S."/>
            <person name="Subramanian E."/>
            <person name="Araus A.J."/>
            <person name="Petzold A."/>
            <person name="Susuki M."/>
            <person name="Suzuki K.-i.T."/>
            <person name="Hayashi T."/>
            <person name="Toyoda A."/>
            <person name="Oliveira C."/>
            <person name="Osipova E."/>
            <person name="Leigh N.D."/>
            <person name="Simon A."/>
            <person name="Yun M.H."/>
        </authorList>
    </citation>
    <scope>NUCLEOTIDE SEQUENCE</scope>
    <source>
        <strain evidence="3">20211129_DDA</strain>
        <tissue evidence="3">Liver</tissue>
    </source>
</reference>
<dbReference type="AlphaFoldDB" id="A0AAV7TQ47"/>
<gene>
    <name evidence="3" type="ORF">NDU88_004024</name>
</gene>
<accession>A0AAV7TQ47</accession>
<keyword evidence="2" id="KW-0472">Membrane</keyword>
<keyword evidence="4" id="KW-1185">Reference proteome</keyword>
<feature type="compositionally biased region" description="Basic residues" evidence="1">
    <location>
        <begin position="22"/>
        <end position="31"/>
    </location>
</feature>
<sequence length="119" mass="12949">MQRRGAEAAPTPAKRGETGAQRRQRGTRCKKGPMEARGGGAREAATGGAGARSSHSFKRLARARGAQLRAQQPGQQHLHGRGESLRSRLHLRGFDTFAALYLVLYAFWLCASQHTLGVR</sequence>
<comment type="caution">
    <text evidence="3">The sequence shown here is derived from an EMBL/GenBank/DDBJ whole genome shotgun (WGS) entry which is preliminary data.</text>
</comment>
<dbReference type="Proteomes" id="UP001066276">
    <property type="component" value="Chromosome 3_2"/>
</dbReference>
<feature type="transmembrane region" description="Helical" evidence="2">
    <location>
        <begin position="96"/>
        <end position="116"/>
    </location>
</feature>
<evidence type="ECO:0000313" key="4">
    <source>
        <dbReference type="Proteomes" id="UP001066276"/>
    </source>
</evidence>
<evidence type="ECO:0000313" key="3">
    <source>
        <dbReference type="EMBL" id="KAJ1178782.1"/>
    </source>
</evidence>
<protein>
    <submittedName>
        <fullName evidence="3">Uncharacterized protein</fullName>
    </submittedName>
</protein>
<keyword evidence="2" id="KW-1133">Transmembrane helix</keyword>
<feature type="compositionally biased region" description="Low complexity" evidence="1">
    <location>
        <begin position="63"/>
        <end position="76"/>
    </location>
</feature>